<reference evidence="9 10" key="1">
    <citation type="journal article" date="2010" name="Nature">
        <title>Genome sequencing and analysis of the model grass Brachypodium distachyon.</title>
        <authorList>
            <consortium name="International Brachypodium Initiative"/>
        </authorList>
    </citation>
    <scope>NUCLEOTIDE SEQUENCE [LARGE SCALE GENOMIC DNA]</scope>
    <source>
        <strain evidence="9 10">Bd21</strain>
    </source>
</reference>
<keyword evidence="4" id="KW-0294">Fucose metabolism</keyword>
<dbReference type="EMBL" id="CM000883">
    <property type="protein sequence ID" value="KQJ89192.2"/>
    <property type="molecule type" value="Genomic_DNA"/>
</dbReference>
<evidence type="ECO:0000256" key="5">
    <source>
        <dbReference type="ARBA" id="ARBA00023277"/>
    </source>
</evidence>
<gene>
    <name evidence="9" type="ORF">BRADI_4g24147v3</name>
</gene>
<dbReference type="PANTHER" id="PTHR31288:SF22">
    <property type="entry name" value="O-FUCOSYLTRANSFERASE 9"/>
    <property type="match status" value="1"/>
</dbReference>
<evidence type="ECO:0000313" key="10">
    <source>
        <dbReference type="EnsemblPlants" id="KQJ89192"/>
    </source>
</evidence>
<reference evidence="9" key="2">
    <citation type="submission" date="2017-06" db="EMBL/GenBank/DDBJ databases">
        <title>WGS assembly of Brachypodium distachyon.</title>
        <authorList>
            <consortium name="The International Brachypodium Initiative"/>
            <person name="Lucas S."/>
            <person name="Harmon-Smith M."/>
            <person name="Lail K."/>
            <person name="Tice H."/>
            <person name="Grimwood J."/>
            <person name="Bruce D."/>
            <person name="Barry K."/>
            <person name="Shu S."/>
            <person name="Lindquist E."/>
            <person name="Wang M."/>
            <person name="Pitluck S."/>
            <person name="Vogel J.P."/>
            <person name="Garvin D.F."/>
            <person name="Mockler T.C."/>
            <person name="Schmutz J."/>
            <person name="Rokhsar D."/>
            <person name="Bevan M.W."/>
        </authorList>
    </citation>
    <scope>NUCLEOTIDE SEQUENCE</scope>
    <source>
        <strain evidence="9">Bd21</strain>
    </source>
</reference>
<dbReference type="AlphaFoldDB" id="A0A0Q3ENZ8"/>
<dbReference type="GO" id="GO:0006004">
    <property type="term" value="P:fucose metabolic process"/>
    <property type="evidence" value="ECO:0007669"/>
    <property type="project" value="UniProtKB-KW"/>
</dbReference>
<comment type="similarity">
    <text evidence="1">Belongs to the glycosyltransferase GT106 family.</text>
</comment>
<dbReference type="EMBL" id="CM000883">
    <property type="protein sequence ID" value="KQJ89199.1"/>
    <property type="molecule type" value="Genomic_DNA"/>
</dbReference>
<evidence type="ECO:0000256" key="4">
    <source>
        <dbReference type="ARBA" id="ARBA00023253"/>
    </source>
</evidence>
<dbReference type="Gramene" id="KQJ89199">
    <property type="protein sequence ID" value="KQJ89199"/>
    <property type="gene ID" value="BRADI_4g24147v3"/>
</dbReference>
<feature type="region of interest" description="Disordered" evidence="7">
    <location>
        <begin position="1"/>
        <end position="28"/>
    </location>
</feature>
<dbReference type="InterPro" id="IPR024709">
    <property type="entry name" value="FucosylTrfase_pln"/>
</dbReference>
<dbReference type="ExpressionAtlas" id="A0A0Q3ENZ8">
    <property type="expression patterns" value="baseline and differential"/>
</dbReference>
<dbReference type="Gramene" id="KQJ89192">
    <property type="protein sequence ID" value="KQJ89192"/>
    <property type="gene ID" value="BRADI_4g24147v3"/>
</dbReference>
<evidence type="ECO:0000256" key="6">
    <source>
        <dbReference type="ARBA" id="ARBA00030350"/>
    </source>
</evidence>
<dbReference type="PANTHER" id="PTHR31288">
    <property type="entry name" value="O-FUCOSYLTRANSFERASE FAMILY PROTEIN"/>
    <property type="match status" value="1"/>
</dbReference>
<evidence type="ECO:0000256" key="7">
    <source>
        <dbReference type="SAM" id="MobiDB-lite"/>
    </source>
</evidence>
<sequence length="372" mass="41022">MGLTPAAASMRGGSEAAKAAARRQGRVPSGRRRQAAALLLALAYAAAMLVVFLGGGGGAMRGRRARAPAAAPPGSVYRSHLVFERLLPDMRAASSSRPGPLMTPHYKKSGKRWVPCISKRLTQSALPPSNGFLIIEANGGLNQQRISICDAVAVASLLNATLVTPAFHLNSVWRDNSGFGDIFDEDHFIETLRKHVRVVKELPETVSVQFDHNISSIPNMRTKAFSSHSYYLEKVLPKLLELGAVRIAPFSNRLANSVPSNINALRCLANYEALRFSEPIRILADNMVDRMTKKSYLTGGKYISVHLRFEQDMVAFSCCIYDGDLKENIAMENARERSWRGKFHRPGRVINPEANRRNGRCPLTPLEVEMLE</sequence>
<accession>A0A0Q3ENZ8</accession>
<keyword evidence="8" id="KW-0472">Membrane</keyword>
<accession>A0A0Q3ISP1</accession>
<protein>
    <recommendedName>
        <fullName evidence="6">O-fucosyltransferase family protein</fullName>
    </recommendedName>
</protein>
<evidence type="ECO:0000313" key="9">
    <source>
        <dbReference type="EMBL" id="KQJ89199.1"/>
    </source>
</evidence>
<evidence type="ECO:0000256" key="8">
    <source>
        <dbReference type="SAM" id="Phobius"/>
    </source>
</evidence>
<keyword evidence="8" id="KW-1133">Transmembrane helix</keyword>
<evidence type="ECO:0000256" key="2">
    <source>
        <dbReference type="ARBA" id="ARBA00022676"/>
    </source>
</evidence>
<dbReference type="EnsemblPlants" id="KQJ89192">
    <property type="protein sequence ID" value="KQJ89192"/>
    <property type="gene ID" value="BRADI_4g24147v3"/>
</dbReference>
<evidence type="ECO:0000256" key="1">
    <source>
        <dbReference type="ARBA" id="ARBA00007737"/>
    </source>
</evidence>
<dbReference type="GO" id="GO:0016757">
    <property type="term" value="F:glycosyltransferase activity"/>
    <property type="evidence" value="ECO:0007669"/>
    <property type="project" value="UniProtKB-KW"/>
</dbReference>
<feature type="transmembrane region" description="Helical" evidence="8">
    <location>
        <begin position="35"/>
        <end position="56"/>
    </location>
</feature>
<dbReference type="InterPro" id="IPR019378">
    <property type="entry name" value="GDP-Fuc_O-FucTrfase"/>
</dbReference>
<keyword evidence="2" id="KW-0328">Glycosyltransferase</keyword>
<dbReference type="Pfam" id="PF10250">
    <property type="entry name" value="O-FucT"/>
    <property type="match status" value="1"/>
</dbReference>
<keyword evidence="3" id="KW-0808">Transferase</keyword>
<keyword evidence="8" id="KW-0812">Transmembrane</keyword>
<name>A0A0Q3ENZ8_BRADI</name>
<proteinExistence type="inferred from homology"/>
<dbReference type="OrthoDB" id="20368at2759"/>
<evidence type="ECO:0000256" key="3">
    <source>
        <dbReference type="ARBA" id="ARBA00022679"/>
    </source>
</evidence>
<dbReference type="Proteomes" id="UP000008810">
    <property type="component" value="Chromosome 4"/>
</dbReference>
<dbReference type="EnsemblPlants" id="KQJ89199">
    <property type="protein sequence ID" value="KQJ89199"/>
    <property type="gene ID" value="BRADI_4g24147v3"/>
</dbReference>
<evidence type="ECO:0000313" key="11">
    <source>
        <dbReference type="Proteomes" id="UP000008810"/>
    </source>
</evidence>
<keyword evidence="5" id="KW-0119">Carbohydrate metabolism</keyword>
<reference evidence="10" key="3">
    <citation type="submission" date="2018-08" db="UniProtKB">
        <authorList>
            <consortium name="EnsemblPlants"/>
        </authorList>
    </citation>
    <scope>IDENTIFICATION</scope>
    <source>
        <strain evidence="10">cv. Bd21</strain>
    </source>
</reference>
<organism evidence="9">
    <name type="scientific">Brachypodium distachyon</name>
    <name type="common">Purple false brome</name>
    <name type="synonym">Trachynia distachya</name>
    <dbReference type="NCBI Taxonomy" id="15368"/>
    <lineage>
        <taxon>Eukaryota</taxon>
        <taxon>Viridiplantae</taxon>
        <taxon>Streptophyta</taxon>
        <taxon>Embryophyta</taxon>
        <taxon>Tracheophyta</taxon>
        <taxon>Spermatophyta</taxon>
        <taxon>Magnoliopsida</taxon>
        <taxon>Liliopsida</taxon>
        <taxon>Poales</taxon>
        <taxon>Poaceae</taxon>
        <taxon>BOP clade</taxon>
        <taxon>Pooideae</taxon>
        <taxon>Stipodae</taxon>
        <taxon>Brachypodieae</taxon>
        <taxon>Brachypodium</taxon>
    </lineage>
</organism>
<keyword evidence="11" id="KW-1185">Reference proteome</keyword>